<reference evidence="1 2" key="1">
    <citation type="journal article" date="2018" name="Front. Plant Sci.">
        <title>Red Clover (Trifolium pratense) and Zigzag Clover (T. medium) - A Picture of Genomic Similarities and Differences.</title>
        <authorList>
            <person name="Dluhosova J."/>
            <person name="Istvanek J."/>
            <person name="Nedelnik J."/>
            <person name="Repkova J."/>
        </authorList>
    </citation>
    <scope>NUCLEOTIDE SEQUENCE [LARGE SCALE GENOMIC DNA]</scope>
    <source>
        <strain evidence="2">cv. 10/8</strain>
        <tissue evidence="1">Leaf</tissue>
    </source>
</reference>
<name>A0A392UD66_9FABA</name>
<accession>A0A392UD66</accession>
<proteinExistence type="predicted"/>
<evidence type="ECO:0000313" key="1">
    <source>
        <dbReference type="EMBL" id="MCI69665.1"/>
    </source>
</evidence>
<sequence>HRLVDAITDPELDWVGAEPRGVASVITLTALGVYTIARTTGSKCKTGKCTARNLLNASARGFPQTAPLIVPGDQMKEVASE</sequence>
<organism evidence="1 2">
    <name type="scientific">Trifolium medium</name>
    <dbReference type="NCBI Taxonomy" id="97028"/>
    <lineage>
        <taxon>Eukaryota</taxon>
        <taxon>Viridiplantae</taxon>
        <taxon>Streptophyta</taxon>
        <taxon>Embryophyta</taxon>
        <taxon>Tracheophyta</taxon>
        <taxon>Spermatophyta</taxon>
        <taxon>Magnoliopsida</taxon>
        <taxon>eudicotyledons</taxon>
        <taxon>Gunneridae</taxon>
        <taxon>Pentapetalae</taxon>
        <taxon>rosids</taxon>
        <taxon>fabids</taxon>
        <taxon>Fabales</taxon>
        <taxon>Fabaceae</taxon>
        <taxon>Papilionoideae</taxon>
        <taxon>50 kb inversion clade</taxon>
        <taxon>NPAAA clade</taxon>
        <taxon>Hologalegina</taxon>
        <taxon>IRL clade</taxon>
        <taxon>Trifolieae</taxon>
        <taxon>Trifolium</taxon>
    </lineage>
</organism>
<feature type="non-terminal residue" evidence="1">
    <location>
        <position position="1"/>
    </location>
</feature>
<protein>
    <submittedName>
        <fullName evidence="1">Uncharacterized protein</fullName>
    </submittedName>
</protein>
<comment type="caution">
    <text evidence="1">The sequence shown here is derived from an EMBL/GenBank/DDBJ whole genome shotgun (WGS) entry which is preliminary data.</text>
</comment>
<evidence type="ECO:0000313" key="2">
    <source>
        <dbReference type="Proteomes" id="UP000265520"/>
    </source>
</evidence>
<keyword evidence="2" id="KW-1185">Reference proteome</keyword>
<dbReference type="EMBL" id="LXQA010760712">
    <property type="protein sequence ID" value="MCI69665.1"/>
    <property type="molecule type" value="Genomic_DNA"/>
</dbReference>
<dbReference type="Proteomes" id="UP000265520">
    <property type="component" value="Unassembled WGS sequence"/>
</dbReference>
<dbReference type="AlphaFoldDB" id="A0A392UD66"/>
<feature type="non-terminal residue" evidence="1">
    <location>
        <position position="81"/>
    </location>
</feature>